<name>A0AAQ3K6F2_9LILI</name>
<keyword evidence="2" id="KW-1185">Reference proteome</keyword>
<evidence type="ECO:0000313" key="2">
    <source>
        <dbReference type="Proteomes" id="UP001327560"/>
    </source>
</evidence>
<protein>
    <submittedName>
        <fullName evidence="1">Uncharacterized protein</fullName>
    </submittedName>
</protein>
<gene>
    <name evidence="1" type="ORF">Cni_G09841</name>
</gene>
<dbReference type="AlphaFoldDB" id="A0AAQ3K6F2"/>
<reference evidence="1 2" key="1">
    <citation type="submission" date="2023-10" db="EMBL/GenBank/DDBJ databases">
        <title>Chromosome-scale genome assembly provides insights into flower coloration mechanisms of Canna indica.</title>
        <authorList>
            <person name="Li C."/>
        </authorList>
    </citation>
    <scope>NUCLEOTIDE SEQUENCE [LARGE SCALE GENOMIC DNA]</scope>
    <source>
        <tissue evidence="1">Flower</tissue>
    </source>
</reference>
<proteinExistence type="predicted"/>
<evidence type="ECO:0000313" key="1">
    <source>
        <dbReference type="EMBL" id="WOL01127.1"/>
    </source>
</evidence>
<dbReference type="Proteomes" id="UP001327560">
    <property type="component" value="Chromosome 3"/>
</dbReference>
<accession>A0AAQ3K6F2</accession>
<dbReference type="EMBL" id="CP136892">
    <property type="protein sequence ID" value="WOL01127.1"/>
    <property type="molecule type" value="Genomic_DNA"/>
</dbReference>
<organism evidence="1 2">
    <name type="scientific">Canna indica</name>
    <name type="common">Indian-shot</name>
    <dbReference type="NCBI Taxonomy" id="4628"/>
    <lineage>
        <taxon>Eukaryota</taxon>
        <taxon>Viridiplantae</taxon>
        <taxon>Streptophyta</taxon>
        <taxon>Embryophyta</taxon>
        <taxon>Tracheophyta</taxon>
        <taxon>Spermatophyta</taxon>
        <taxon>Magnoliopsida</taxon>
        <taxon>Liliopsida</taxon>
        <taxon>Zingiberales</taxon>
        <taxon>Cannaceae</taxon>
        <taxon>Canna</taxon>
    </lineage>
</organism>
<sequence length="95" mass="10939">MADDEGTGQVQRPLRWLQNDALSSLGRRGLLQQQAVDRNTGLLRRGARRPEQELGMGLRESDEGLQALFHLFLRGIDQRHHLIDQLQQQNGQWWG</sequence>